<feature type="transmembrane region" description="Helical" evidence="9">
    <location>
        <begin position="315"/>
        <end position="337"/>
    </location>
</feature>
<dbReference type="EMBL" id="KK852999">
    <property type="protein sequence ID" value="KDR12682.1"/>
    <property type="molecule type" value="Genomic_DNA"/>
</dbReference>
<dbReference type="InterPro" id="IPR000276">
    <property type="entry name" value="GPCR_Rhodpsn"/>
</dbReference>
<dbReference type="PRINTS" id="PR00237">
    <property type="entry name" value="GPCRRHODOPSN"/>
</dbReference>
<dbReference type="GO" id="GO:0005886">
    <property type="term" value="C:plasma membrane"/>
    <property type="evidence" value="ECO:0007669"/>
    <property type="project" value="TreeGrafter"/>
</dbReference>
<dbReference type="InParanoid" id="A0A067R1D3"/>
<protein>
    <recommendedName>
        <fullName evidence="10">G-protein coupled receptors family 1 profile domain-containing protein</fullName>
    </recommendedName>
</protein>
<keyword evidence="8" id="KW-0807">Transducer</keyword>
<evidence type="ECO:0000256" key="7">
    <source>
        <dbReference type="ARBA" id="ARBA00023170"/>
    </source>
</evidence>
<dbReference type="eggNOG" id="KOG3656">
    <property type="taxonomic scope" value="Eukaryota"/>
</dbReference>
<keyword evidence="5" id="KW-0297">G-protein coupled receptor</keyword>
<comment type="similarity">
    <text evidence="2">Belongs to the G-protein coupled receptor 1 family.</text>
</comment>
<dbReference type="PROSITE" id="PS50262">
    <property type="entry name" value="G_PROTEIN_RECEP_F1_2"/>
    <property type="match status" value="1"/>
</dbReference>
<evidence type="ECO:0000256" key="9">
    <source>
        <dbReference type="SAM" id="Phobius"/>
    </source>
</evidence>
<evidence type="ECO:0000313" key="11">
    <source>
        <dbReference type="EMBL" id="KDR12682.1"/>
    </source>
</evidence>
<evidence type="ECO:0000259" key="10">
    <source>
        <dbReference type="PROSITE" id="PS50262"/>
    </source>
</evidence>
<evidence type="ECO:0000256" key="8">
    <source>
        <dbReference type="ARBA" id="ARBA00023224"/>
    </source>
</evidence>
<dbReference type="PANTHER" id="PTHR45695:SF26">
    <property type="entry name" value="NEUROPEPTIDE CCHAMIDE-1 RECEPTOR"/>
    <property type="match status" value="1"/>
</dbReference>
<keyword evidence="13" id="KW-1185">Reference proteome</keyword>
<dbReference type="Proteomes" id="UP000027135">
    <property type="component" value="Unassembled WGS sequence"/>
</dbReference>
<feature type="transmembrane region" description="Helical" evidence="9">
    <location>
        <begin position="446"/>
        <end position="471"/>
    </location>
</feature>
<organism evidence="12 13">
    <name type="scientific">Zootermopsis nevadensis</name>
    <name type="common">Dampwood termite</name>
    <dbReference type="NCBI Taxonomy" id="136037"/>
    <lineage>
        <taxon>Eukaryota</taxon>
        <taxon>Metazoa</taxon>
        <taxon>Ecdysozoa</taxon>
        <taxon>Arthropoda</taxon>
        <taxon>Hexapoda</taxon>
        <taxon>Insecta</taxon>
        <taxon>Pterygota</taxon>
        <taxon>Neoptera</taxon>
        <taxon>Polyneoptera</taxon>
        <taxon>Dictyoptera</taxon>
        <taxon>Blattodea</taxon>
        <taxon>Blattoidea</taxon>
        <taxon>Termitoidae</taxon>
        <taxon>Termopsidae</taxon>
        <taxon>Zootermopsis</taxon>
    </lineage>
</organism>
<reference evidence="12 13" key="1">
    <citation type="journal article" date="2014" name="Nat. Commun.">
        <title>Molecular traces of alternative social organization in a termite genome.</title>
        <authorList>
            <person name="Terrapon N."/>
            <person name="Li C."/>
            <person name="Robertson H.M."/>
            <person name="Ji L."/>
            <person name="Meng X."/>
            <person name="Booth W."/>
            <person name="Chen Z."/>
            <person name="Childers C.P."/>
            <person name="Glastad K.M."/>
            <person name="Gokhale K."/>
            <person name="Gowin J."/>
            <person name="Gronenberg W."/>
            <person name="Hermansen R.A."/>
            <person name="Hu H."/>
            <person name="Hunt B.G."/>
            <person name="Huylmans A.K."/>
            <person name="Khalil S.M."/>
            <person name="Mitchell R.D."/>
            <person name="Munoz-Torres M.C."/>
            <person name="Mustard J.A."/>
            <person name="Pan H."/>
            <person name="Reese J.T."/>
            <person name="Scharf M.E."/>
            <person name="Sun F."/>
            <person name="Vogel H."/>
            <person name="Xiao J."/>
            <person name="Yang W."/>
            <person name="Yang Z."/>
            <person name="Yang Z."/>
            <person name="Zhou J."/>
            <person name="Zhu J."/>
            <person name="Brent C.S."/>
            <person name="Elsik C.G."/>
            <person name="Goodisman M.A."/>
            <person name="Liberles D.A."/>
            <person name="Roe R.M."/>
            <person name="Vargo E.L."/>
            <person name="Vilcinskas A."/>
            <person name="Wang J."/>
            <person name="Bornberg-Bauer E."/>
            <person name="Korb J."/>
            <person name="Zhang G."/>
            <person name="Liebig J."/>
        </authorList>
    </citation>
    <scope>NUCLEOTIDE SEQUENCE [LARGE SCALE GENOMIC DNA]</scope>
    <source>
        <tissue evidence="12">Whole organism</tissue>
    </source>
</reference>
<gene>
    <name evidence="11" type="ORF">L798_13342</name>
    <name evidence="12" type="ORF">L798_13343</name>
</gene>
<feature type="transmembrane region" description="Helical" evidence="9">
    <location>
        <begin position="232"/>
        <end position="252"/>
    </location>
</feature>
<accession>A0A067R1D3</accession>
<comment type="subcellular location">
    <subcellularLocation>
        <location evidence="1">Membrane</location>
        <topology evidence="1">Multi-pass membrane protein</topology>
    </subcellularLocation>
</comment>
<dbReference type="EMBL" id="KK852999">
    <property type="protein sequence ID" value="KDR12683.1"/>
    <property type="molecule type" value="Genomic_DNA"/>
</dbReference>
<name>A0A067R1D3_ZOONE</name>
<evidence type="ECO:0000256" key="2">
    <source>
        <dbReference type="ARBA" id="ARBA00010663"/>
    </source>
</evidence>
<keyword evidence="4 9" id="KW-1133">Transmembrane helix</keyword>
<dbReference type="InterPro" id="IPR017452">
    <property type="entry name" value="GPCR_Rhodpsn_7TM"/>
</dbReference>
<feature type="domain" description="G-protein coupled receptors family 1 profile" evidence="10">
    <location>
        <begin position="211"/>
        <end position="468"/>
    </location>
</feature>
<evidence type="ECO:0000256" key="1">
    <source>
        <dbReference type="ARBA" id="ARBA00004141"/>
    </source>
</evidence>
<feature type="transmembrane region" description="Helical" evidence="9">
    <location>
        <begin position="357"/>
        <end position="382"/>
    </location>
</feature>
<evidence type="ECO:0000313" key="13">
    <source>
        <dbReference type="Proteomes" id="UP000027135"/>
    </source>
</evidence>
<dbReference type="Gene3D" id="1.20.1070.10">
    <property type="entry name" value="Rhodopsin 7-helix transmembrane proteins"/>
    <property type="match status" value="1"/>
</dbReference>
<dbReference type="Pfam" id="PF00001">
    <property type="entry name" value="7tm_1"/>
    <property type="match status" value="1"/>
</dbReference>
<dbReference type="GO" id="GO:0008188">
    <property type="term" value="F:neuropeptide receptor activity"/>
    <property type="evidence" value="ECO:0007669"/>
    <property type="project" value="TreeGrafter"/>
</dbReference>
<proteinExistence type="inferred from homology"/>
<feature type="transmembrane region" description="Helical" evidence="9">
    <location>
        <begin position="412"/>
        <end position="434"/>
    </location>
</feature>
<evidence type="ECO:0000313" key="12">
    <source>
        <dbReference type="EMBL" id="KDR12683.1"/>
    </source>
</evidence>
<dbReference type="SUPFAM" id="SSF81321">
    <property type="entry name" value="Family A G protein-coupled receptor-like"/>
    <property type="match status" value="1"/>
</dbReference>
<feature type="transmembrane region" description="Helical" evidence="9">
    <location>
        <begin position="202"/>
        <end position="220"/>
    </location>
</feature>
<evidence type="ECO:0000256" key="4">
    <source>
        <dbReference type="ARBA" id="ARBA00022989"/>
    </source>
</evidence>
<evidence type="ECO:0000256" key="6">
    <source>
        <dbReference type="ARBA" id="ARBA00023136"/>
    </source>
</evidence>
<feature type="transmembrane region" description="Helical" evidence="9">
    <location>
        <begin position="272"/>
        <end position="294"/>
    </location>
</feature>
<sequence>MLEEVINGTWSYINNHDEDVGCNATNLGREYLQRKSNFLVRIKNINTFIDNFNCTPIHLPEEEYEDELRIHKNIILKFKYLRDLISDYYKIHEAKEESDNIIEKYNTFRYLTDLKKSIEIGESVKAMIYSILQSVQFINSFTQANNLEDIYETDFTTELLDLNVWKLQLDNKTKELEQLNRYLEDESFRVLMQEYIQPTVQGIIFVIGFVGNGVLVLIFARHKDTRTVPNIMLLNLAVGDLLNLIVNIPTFYSYSISTKWQFGLYLCKTYRFLRQLGIGVSVYSIVVISVQRFIVVTESITFRRYGCQIPNKLKVPLLISVVWIIGSMIAIPHTVYAGIYEGNCYGASAEHHYYPKAITLIDLLFFCLIPLAIIILLSVLSAHQLKKSVRKLPGETIGMEKVIKIRIVSSNVLIALAILSAVSYIPLHLLFFVYAWTDFSISQSTYYVVSLITYTLIFGNSCFNPIALYMVSKKFRRYFNTYLFCRRERKASESQNQAPTGISAIMAEDTL</sequence>
<evidence type="ECO:0000256" key="3">
    <source>
        <dbReference type="ARBA" id="ARBA00022692"/>
    </source>
</evidence>
<keyword evidence="7" id="KW-0675">Receptor</keyword>
<keyword evidence="6 9" id="KW-0472">Membrane</keyword>
<evidence type="ECO:0000256" key="5">
    <source>
        <dbReference type="ARBA" id="ARBA00023040"/>
    </source>
</evidence>
<dbReference type="AlphaFoldDB" id="A0A067R1D3"/>
<dbReference type="PANTHER" id="PTHR45695">
    <property type="entry name" value="LEUCOKININ RECEPTOR-RELATED"/>
    <property type="match status" value="1"/>
</dbReference>
<keyword evidence="3 9" id="KW-0812">Transmembrane</keyword>